<keyword evidence="2" id="KW-0808">Transferase</keyword>
<dbReference type="eggNOG" id="COG0270">
    <property type="taxonomic scope" value="Bacteria"/>
</dbReference>
<accession>I0K6W3</accession>
<dbReference type="KEGG" id="fae:FAES_1856"/>
<proteinExistence type="predicted"/>
<dbReference type="GO" id="GO:0009307">
    <property type="term" value="P:DNA restriction-modification system"/>
    <property type="evidence" value="ECO:0007669"/>
    <property type="project" value="UniProtKB-KW"/>
</dbReference>
<dbReference type="InterPro" id="IPR001525">
    <property type="entry name" value="C5_MeTfrase"/>
</dbReference>
<evidence type="ECO:0000256" key="1">
    <source>
        <dbReference type="ARBA" id="ARBA00022603"/>
    </source>
</evidence>
<sequence length="219" mass="24814">MAGAFLPSTMAKPKLLDLFCCAGGAGMGFHRAGFEVVGIDRSPQPRYPFRFIQADALQYLADNWKNFNAFHASPPCQRYSVLTPTEHQDKHPDLIGPTRDLLLATGKPYDIENVPGARHELHNPIMLCGSMFGLKTHRHRFFEIGFDVLIMTPACKHDFIPTVVSGTTKRLENGKRREHTVAECRAAMDIDWMIRKELDQAIPPAYTEYIGNHMIEYLR</sequence>
<keyword evidence="3" id="KW-0680">Restriction system</keyword>
<reference evidence="5 6" key="1">
    <citation type="journal article" date="2012" name="J. Bacteriol.">
        <title>Genome Sequence of Fibrella aestuarina BUZ 2T, a Filamentous Marine Bacterium.</title>
        <authorList>
            <person name="Filippini M."/>
            <person name="Qi W."/>
            <person name="Blom J."/>
            <person name="Goesmann A."/>
            <person name="Smits T.H."/>
            <person name="Bagheri H.C."/>
        </authorList>
    </citation>
    <scope>NUCLEOTIDE SEQUENCE [LARGE SCALE GENOMIC DNA]</scope>
    <source>
        <strain evidence="6">BUZ 2T</strain>
    </source>
</reference>
<dbReference type="AlphaFoldDB" id="I0K6W3"/>
<evidence type="ECO:0000313" key="6">
    <source>
        <dbReference type="Proteomes" id="UP000011058"/>
    </source>
</evidence>
<keyword evidence="6" id="KW-1185">Reference proteome</keyword>
<name>I0K6W3_9BACT</name>
<dbReference type="HOGENOM" id="CLU_109750_0_0_10"/>
<dbReference type="SUPFAM" id="SSF53335">
    <property type="entry name" value="S-adenosyl-L-methionine-dependent methyltransferases"/>
    <property type="match status" value="1"/>
</dbReference>
<dbReference type="Gene3D" id="3.40.50.150">
    <property type="entry name" value="Vaccinia Virus protein VP39"/>
    <property type="match status" value="1"/>
</dbReference>
<evidence type="ECO:0000313" key="5">
    <source>
        <dbReference type="EMBL" id="CCG99866.1"/>
    </source>
</evidence>
<comment type="catalytic activity">
    <reaction evidence="4">
        <text>a 2'-deoxycytidine in DNA + S-adenosyl-L-methionine = a 5-methyl-2'-deoxycytidine in DNA + S-adenosyl-L-homocysteine + H(+)</text>
        <dbReference type="Rhea" id="RHEA:13681"/>
        <dbReference type="Rhea" id="RHEA-COMP:11369"/>
        <dbReference type="Rhea" id="RHEA-COMP:11370"/>
        <dbReference type="ChEBI" id="CHEBI:15378"/>
        <dbReference type="ChEBI" id="CHEBI:57856"/>
        <dbReference type="ChEBI" id="CHEBI:59789"/>
        <dbReference type="ChEBI" id="CHEBI:85452"/>
        <dbReference type="ChEBI" id="CHEBI:85454"/>
        <dbReference type="EC" id="2.1.1.37"/>
    </reaction>
</comment>
<evidence type="ECO:0000256" key="3">
    <source>
        <dbReference type="ARBA" id="ARBA00022747"/>
    </source>
</evidence>
<evidence type="ECO:0000256" key="2">
    <source>
        <dbReference type="ARBA" id="ARBA00022679"/>
    </source>
</evidence>
<evidence type="ECO:0000256" key="4">
    <source>
        <dbReference type="ARBA" id="ARBA00047422"/>
    </source>
</evidence>
<dbReference type="STRING" id="1166018.FAES_1856"/>
<dbReference type="GO" id="GO:0032259">
    <property type="term" value="P:methylation"/>
    <property type="evidence" value="ECO:0007669"/>
    <property type="project" value="UniProtKB-KW"/>
</dbReference>
<keyword evidence="1" id="KW-0489">Methyltransferase</keyword>
<dbReference type="InterPro" id="IPR029063">
    <property type="entry name" value="SAM-dependent_MTases_sf"/>
</dbReference>
<organism evidence="5 6">
    <name type="scientific">Fibrella aestuarina BUZ 2</name>
    <dbReference type="NCBI Taxonomy" id="1166018"/>
    <lineage>
        <taxon>Bacteria</taxon>
        <taxon>Pseudomonadati</taxon>
        <taxon>Bacteroidota</taxon>
        <taxon>Cytophagia</taxon>
        <taxon>Cytophagales</taxon>
        <taxon>Spirosomataceae</taxon>
        <taxon>Fibrella</taxon>
    </lineage>
</organism>
<gene>
    <name evidence="5" type="ORF">FAES_1856</name>
</gene>
<dbReference type="GO" id="GO:0003886">
    <property type="term" value="F:DNA (cytosine-5-)-methyltransferase activity"/>
    <property type="evidence" value="ECO:0007669"/>
    <property type="project" value="UniProtKB-EC"/>
</dbReference>
<dbReference type="Pfam" id="PF00145">
    <property type="entry name" value="DNA_methylase"/>
    <property type="match status" value="1"/>
</dbReference>
<protein>
    <submittedName>
        <fullName evidence="5">Uncharacterized protein</fullName>
    </submittedName>
</protein>
<dbReference type="Proteomes" id="UP000011058">
    <property type="component" value="Chromosome"/>
</dbReference>
<dbReference type="EMBL" id="HE796683">
    <property type="protein sequence ID" value="CCG99866.1"/>
    <property type="molecule type" value="Genomic_DNA"/>
</dbReference>